<dbReference type="Gene3D" id="3.40.630.30">
    <property type="match status" value="1"/>
</dbReference>
<comment type="caution">
    <text evidence="2">The sequence shown here is derived from an EMBL/GenBank/DDBJ whole genome shotgun (WGS) entry which is preliminary data.</text>
</comment>
<proteinExistence type="predicted"/>
<dbReference type="InterPro" id="IPR000182">
    <property type="entry name" value="GNAT_dom"/>
</dbReference>
<feature type="domain" description="N-acetyltransferase" evidence="1">
    <location>
        <begin position="54"/>
        <end position="138"/>
    </location>
</feature>
<dbReference type="RefSeq" id="WP_377568708.1">
    <property type="nucleotide sequence ID" value="NZ_JBHTJZ010000073.1"/>
</dbReference>
<dbReference type="GO" id="GO:0016746">
    <property type="term" value="F:acyltransferase activity"/>
    <property type="evidence" value="ECO:0007669"/>
    <property type="project" value="UniProtKB-KW"/>
</dbReference>
<evidence type="ECO:0000313" key="2">
    <source>
        <dbReference type="EMBL" id="MFD0962254.1"/>
    </source>
</evidence>
<name>A0ABW3HXV7_9BACL</name>
<dbReference type="Pfam" id="PF00583">
    <property type="entry name" value="Acetyltransf_1"/>
    <property type="match status" value="1"/>
</dbReference>
<reference evidence="3" key="1">
    <citation type="journal article" date="2019" name="Int. J. Syst. Evol. Microbiol.">
        <title>The Global Catalogue of Microorganisms (GCM) 10K type strain sequencing project: providing services to taxonomists for standard genome sequencing and annotation.</title>
        <authorList>
            <consortium name="The Broad Institute Genomics Platform"/>
            <consortium name="The Broad Institute Genome Sequencing Center for Infectious Disease"/>
            <person name="Wu L."/>
            <person name="Ma J."/>
        </authorList>
    </citation>
    <scope>NUCLEOTIDE SEQUENCE [LARGE SCALE GENOMIC DNA]</scope>
    <source>
        <strain evidence="3">CCUG 59129</strain>
    </source>
</reference>
<evidence type="ECO:0000313" key="3">
    <source>
        <dbReference type="Proteomes" id="UP001596989"/>
    </source>
</evidence>
<dbReference type="InterPro" id="IPR016181">
    <property type="entry name" value="Acyl_CoA_acyltransferase"/>
</dbReference>
<evidence type="ECO:0000259" key="1">
    <source>
        <dbReference type="Pfam" id="PF00583"/>
    </source>
</evidence>
<dbReference type="EC" id="2.3.1.-" evidence="2"/>
<sequence>METQLWTPEEWRNGRQRLIMFASRFGEKRITAATLHAFRRLDGERLRADASGLSDTAVVTVQSGRRLIGLGFARQVDRSQAGEADDDEDASMIVIHPAARGVGAGSAILHALLSRLGRLTCYVATDNPASMALCFKFGMRAVSMHRGPTGKPTLRFEGGAPV</sequence>
<gene>
    <name evidence="2" type="ORF">ACFQ2I_23210</name>
</gene>
<dbReference type="EMBL" id="JBHTJZ010000073">
    <property type="protein sequence ID" value="MFD0962254.1"/>
    <property type="molecule type" value="Genomic_DNA"/>
</dbReference>
<protein>
    <submittedName>
        <fullName evidence="2">GNAT family N-acetyltransferase</fullName>
        <ecNumber evidence="2">2.3.1.-</ecNumber>
    </submittedName>
</protein>
<keyword evidence="2" id="KW-0808">Transferase</keyword>
<keyword evidence="2" id="KW-0012">Acyltransferase</keyword>
<accession>A0ABW3HXV7</accession>
<dbReference type="SUPFAM" id="SSF55729">
    <property type="entry name" value="Acyl-CoA N-acyltransferases (Nat)"/>
    <property type="match status" value="1"/>
</dbReference>
<organism evidence="2 3">
    <name type="scientific">Paenibacillus chungangensis</name>
    <dbReference type="NCBI Taxonomy" id="696535"/>
    <lineage>
        <taxon>Bacteria</taxon>
        <taxon>Bacillati</taxon>
        <taxon>Bacillota</taxon>
        <taxon>Bacilli</taxon>
        <taxon>Bacillales</taxon>
        <taxon>Paenibacillaceae</taxon>
        <taxon>Paenibacillus</taxon>
    </lineage>
</organism>
<keyword evidence="3" id="KW-1185">Reference proteome</keyword>
<dbReference type="Proteomes" id="UP001596989">
    <property type="component" value="Unassembled WGS sequence"/>
</dbReference>